<accession>A0A8S5NUM8</accession>
<dbReference type="EMBL" id="BK015262">
    <property type="protein sequence ID" value="DAD98433.1"/>
    <property type="molecule type" value="Genomic_DNA"/>
</dbReference>
<name>A0A8S5NUM8_9CAUD</name>
<sequence length="94" mass="10796">MIKKINKKMLVNNKNNLTKDANQHIIEIYQQANAINDTRKERKIMLEIEKRVLKTLVKEMPGMTTYEKGYLDGVVSTAAAMSSKRQEKEIEKAG</sequence>
<evidence type="ECO:0000313" key="1">
    <source>
        <dbReference type="EMBL" id="DAD98433.1"/>
    </source>
</evidence>
<reference evidence="1" key="1">
    <citation type="journal article" date="2021" name="Proc. Natl. Acad. Sci. U.S.A.">
        <title>A Catalog of Tens of Thousands of Viruses from Human Metagenomes Reveals Hidden Associations with Chronic Diseases.</title>
        <authorList>
            <person name="Tisza M.J."/>
            <person name="Buck C.B."/>
        </authorList>
    </citation>
    <scope>NUCLEOTIDE SEQUENCE</scope>
    <source>
        <strain evidence="1">CtQLz13</strain>
    </source>
</reference>
<proteinExistence type="predicted"/>
<organism evidence="1">
    <name type="scientific">Siphoviridae sp. ctQLz13</name>
    <dbReference type="NCBI Taxonomy" id="2825492"/>
    <lineage>
        <taxon>Viruses</taxon>
        <taxon>Duplodnaviria</taxon>
        <taxon>Heunggongvirae</taxon>
        <taxon>Uroviricota</taxon>
        <taxon>Caudoviricetes</taxon>
    </lineage>
</organism>
<protein>
    <submittedName>
        <fullName evidence="1">Uncharacterized protein</fullName>
    </submittedName>
</protein>